<sequence>MSITEQEHEGLLSIDLGAVVGNYRRLREVVSPDSQCAAVVKADAYGLGMAQVAPPLYRAGCGEFFVATLAEGLELREVFQRHAEHAAPKIYLLAGVRPGCEAACKAAGLTPVLVTLEQLARWYAATADDGRAAPCVLKIDTGMTRLGMTAAEFDQLLGDQTLLARANIQMLLSHLACADDASHPQNRSQLDRFNDYLSRLRAHCPEVRASFANSSGIFLGEEYHFDLVRPGSSLYGVNPTPPQGNPMSAVVTLRLPVLQKRAVVETCAVGYGATQTVAAGSWLAVVRGGYADGILRTQSGRGRGCAVIGGRRIEVPMVGRVSMDTSVFDISALSAGERDQLEIIEVLNDSLTVDHMGTAAGTIGYEILTSLGSRYFRRYLGG</sequence>
<feature type="domain" description="Alanine racemase C-terminal" evidence="5">
    <location>
        <begin position="250"/>
        <end position="380"/>
    </location>
</feature>
<dbReference type="Pfam" id="PF00842">
    <property type="entry name" value="Ala_racemase_C"/>
    <property type="match status" value="1"/>
</dbReference>
<evidence type="ECO:0000259" key="5">
    <source>
        <dbReference type="SMART" id="SM01005"/>
    </source>
</evidence>
<protein>
    <recommendedName>
        <fullName evidence="4">Alanine racemase</fullName>
        <ecNumber evidence="4">5.1.1.1</ecNumber>
    </recommendedName>
</protein>
<feature type="binding site" evidence="4">
    <location>
        <position position="323"/>
    </location>
    <ligand>
        <name>substrate</name>
    </ligand>
</feature>
<dbReference type="EMBL" id="JACASI010000032">
    <property type="protein sequence ID" value="MCQ3830154.1"/>
    <property type="molecule type" value="Genomic_DNA"/>
</dbReference>
<dbReference type="InterPro" id="IPR029066">
    <property type="entry name" value="PLP-binding_barrel"/>
</dbReference>
<comment type="similarity">
    <text evidence="4">Belongs to the alanine racemase family.</text>
</comment>
<evidence type="ECO:0000256" key="1">
    <source>
        <dbReference type="ARBA" id="ARBA00001933"/>
    </source>
</evidence>
<keyword evidence="3 4" id="KW-0413">Isomerase</keyword>
<organism evidence="6 7">
    <name type="scientific">Microbulbifer elongatus</name>
    <dbReference type="NCBI Taxonomy" id="86173"/>
    <lineage>
        <taxon>Bacteria</taxon>
        <taxon>Pseudomonadati</taxon>
        <taxon>Pseudomonadota</taxon>
        <taxon>Gammaproteobacteria</taxon>
        <taxon>Cellvibrionales</taxon>
        <taxon>Microbulbiferaceae</taxon>
        <taxon>Microbulbifer</taxon>
    </lineage>
</organism>
<evidence type="ECO:0000256" key="4">
    <source>
        <dbReference type="HAMAP-Rule" id="MF_01201"/>
    </source>
</evidence>
<comment type="caution">
    <text evidence="6">The sequence shown here is derived from an EMBL/GenBank/DDBJ whole genome shotgun (WGS) entry which is preliminary data.</text>
</comment>
<dbReference type="PROSITE" id="PS00395">
    <property type="entry name" value="ALANINE_RACEMASE"/>
    <property type="match status" value="1"/>
</dbReference>
<accession>A0ABT1P214</accession>
<name>A0ABT1P214_9GAMM</name>
<reference evidence="6" key="1">
    <citation type="thesis" date="2020" institute="Technische Universitat Dresden" country="Dresden, Germany">
        <title>The Agarolytic System of Microbulbifer elongatus PORT2, Isolated from Batu Karas, Pangandaran West Java Indonesia.</title>
        <authorList>
            <person name="Anggraeni S.R."/>
        </authorList>
    </citation>
    <scope>NUCLEOTIDE SEQUENCE</scope>
    <source>
        <strain evidence="6">PORT2</strain>
    </source>
</reference>
<comment type="catalytic activity">
    <reaction evidence="4">
        <text>L-alanine = D-alanine</text>
        <dbReference type="Rhea" id="RHEA:20249"/>
        <dbReference type="ChEBI" id="CHEBI:57416"/>
        <dbReference type="ChEBI" id="CHEBI:57972"/>
        <dbReference type="EC" id="5.1.1.1"/>
    </reaction>
</comment>
<dbReference type="Gene3D" id="2.40.37.10">
    <property type="entry name" value="Lyase, Ornithine Decarboxylase, Chain A, domain 1"/>
    <property type="match status" value="1"/>
</dbReference>
<comment type="cofactor">
    <cofactor evidence="1 4">
        <name>pyridoxal 5'-phosphate</name>
        <dbReference type="ChEBI" id="CHEBI:597326"/>
    </cofactor>
</comment>
<gene>
    <name evidence="6" type="primary">alr</name>
    <name evidence="6" type="ORF">HXX02_11920</name>
</gene>
<dbReference type="Pfam" id="PF01168">
    <property type="entry name" value="Ala_racemase_N"/>
    <property type="match status" value="1"/>
</dbReference>
<comment type="function">
    <text evidence="4">Catalyzes the interconversion of L-alanine and D-alanine. May also act on other amino acids.</text>
</comment>
<proteinExistence type="inferred from homology"/>
<feature type="binding site" evidence="4">
    <location>
        <position position="145"/>
    </location>
    <ligand>
        <name>substrate</name>
    </ligand>
</feature>
<dbReference type="SMART" id="SM01005">
    <property type="entry name" value="Ala_racemase_C"/>
    <property type="match status" value="1"/>
</dbReference>
<dbReference type="SUPFAM" id="SSF50621">
    <property type="entry name" value="Alanine racemase C-terminal domain-like"/>
    <property type="match status" value="1"/>
</dbReference>
<dbReference type="InterPro" id="IPR001608">
    <property type="entry name" value="Ala_racemase_N"/>
</dbReference>
<dbReference type="Gene3D" id="3.20.20.10">
    <property type="entry name" value="Alanine racemase"/>
    <property type="match status" value="1"/>
</dbReference>
<dbReference type="NCBIfam" id="TIGR00492">
    <property type="entry name" value="alr"/>
    <property type="match status" value="1"/>
</dbReference>
<dbReference type="PRINTS" id="PR00992">
    <property type="entry name" value="ALARACEMASE"/>
</dbReference>
<dbReference type="HAMAP" id="MF_01201">
    <property type="entry name" value="Ala_racemase"/>
    <property type="match status" value="1"/>
</dbReference>
<evidence type="ECO:0000256" key="2">
    <source>
        <dbReference type="ARBA" id="ARBA00022898"/>
    </source>
</evidence>
<dbReference type="PANTHER" id="PTHR30511:SF0">
    <property type="entry name" value="ALANINE RACEMASE, CATABOLIC-RELATED"/>
    <property type="match status" value="1"/>
</dbReference>
<dbReference type="Proteomes" id="UP001205566">
    <property type="component" value="Unassembled WGS sequence"/>
</dbReference>
<dbReference type="InterPro" id="IPR000821">
    <property type="entry name" value="Ala_racemase"/>
</dbReference>
<feature type="active site" description="Proton acceptor; specific for L-alanine" evidence="4">
    <location>
        <position position="271"/>
    </location>
</feature>
<comment type="pathway">
    <text evidence="4">Amino-acid biosynthesis; D-alanine biosynthesis; D-alanine from L-alanine: step 1/1.</text>
</comment>
<dbReference type="RefSeq" id="WP_255875129.1">
    <property type="nucleotide sequence ID" value="NZ_JACASI010000032.1"/>
</dbReference>
<keyword evidence="7" id="KW-1185">Reference proteome</keyword>
<dbReference type="InterPro" id="IPR011079">
    <property type="entry name" value="Ala_racemase_C"/>
</dbReference>
<evidence type="ECO:0000313" key="6">
    <source>
        <dbReference type="EMBL" id="MCQ3830154.1"/>
    </source>
</evidence>
<keyword evidence="2 4" id="KW-0663">Pyridoxal phosphate</keyword>
<dbReference type="PANTHER" id="PTHR30511">
    <property type="entry name" value="ALANINE RACEMASE"/>
    <property type="match status" value="1"/>
</dbReference>
<evidence type="ECO:0000256" key="3">
    <source>
        <dbReference type="ARBA" id="ARBA00023235"/>
    </source>
</evidence>
<dbReference type="InterPro" id="IPR009006">
    <property type="entry name" value="Ala_racemase/Decarboxylase_C"/>
</dbReference>
<evidence type="ECO:0000313" key="7">
    <source>
        <dbReference type="Proteomes" id="UP001205566"/>
    </source>
</evidence>
<dbReference type="CDD" id="cd00430">
    <property type="entry name" value="PLPDE_III_AR"/>
    <property type="match status" value="1"/>
</dbReference>
<feature type="modified residue" description="N6-(pyridoxal phosphate)lysine" evidence="4">
    <location>
        <position position="41"/>
    </location>
</feature>
<dbReference type="GO" id="GO:0008784">
    <property type="term" value="F:alanine racemase activity"/>
    <property type="evidence" value="ECO:0007669"/>
    <property type="project" value="UniProtKB-EC"/>
</dbReference>
<dbReference type="InterPro" id="IPR020622">
    <property type="entry name" value="Ala_racemase_pyridoxalP-BS"/>
</dbReference>
<feature type="active site" description="Proton acceptor; specific for D-alanine" evidence="4">
    <location>
        <position position="41"/>
    </location>
</feature>
<dbReference type="EC" id="5.1.1.1" evidence="4"/>
<dbReference type="SUPFAM" id="SSF51419">
    <property type="entry name" value="PLP-binding barrel"/>
    <property type="match status" value="1"/>
</dbReference>